<evidence type="ECO:0000313" key="7">
    <source>
        <dbReference type="Proteomes" id="UP000224386"/>
    </source>
</evidence>
<accession>A0A2B2L4A9</accession>
<dbReference type="Proteomes" id="UP000224386">
    <property type="component" value="Unassembled WGS sequence"/>
</dbReference>
<feature type="transmembrane region" description="Helical" evidence="5">
    <location>
        <begin position="12"/>
        <end position="36"/>
    </location>
</feature>
<feature type="transmembrane region" description="Helical" evidence="5">
    <location>
        <begin position="48"/>
        <end position="72"/>
    </location>
</feature>
<name>A0A2B2L4A9_BACCE</name>
<sequence>MNNVKKFKVNKFTSNTIWLILEKIFQLILGLVVGIWTARYLGPSNYGILNYGASFIAFFSVICSLGLENVIIKYFVDYPRKNNVILFSAIIIRFVTSIISILAIYLIVSITHYDEKLVIAVITLQSLALIFNSLDTIDYWFQSRLMSMYVVIAKSVTRFIVSIWKVYLLISNASLQLFALSSSIEAMILGVILLVVYFKKNPVNFSFSKYYSKELFLNGYHFILSGLLVTIFTQMDRIMLGNLIGQESVGIYSVASNIATLWYFVPLAVINSARPIILKMKQISIVEYQEKLKQLYAFIFWLGLLVSLFITVCSNLIIQTLYGQQYIEAAIPLAILIWASVFSLLGTARNIWIVSEGVNKYTKYYFLIGMFVNFVLNYIFINYFGVVGSAVATLIAQIITTIVAPLFFVKTRESTYLMSQALMLKGVIPKRKAEK</sequence>
<feature type="transmembrane region" description="Helical" evidence="5">
    <location>
        <begin position="390"/>
        <end position="409"/>
    </location>
</feature>
<dbReference type="PANTHER" id="PTHR43424">
    <property type="entry name" value="LOCUS PUTATIVE PROTEIN 1-RELATED"/>
    <property type="match status" value="1"/>
</dbReference>
<feature type="transmembrane region" description="Helical" evidence="5">
    <location>
        <begin position="176"/>
        <end position="198"/>
    </location>
</feature>
<organism evidence="6 7">
    <name type="scientific">Bacillus cereus</name>
    <dbReference type="NCBI Taxonomy" id="1396"/>
    <lineage>
        <taxon>Bacteria</taxon>
        <taxon>Bacillati</taxon>
        <taxon>Bacillota</taxon>
        <taxon>Bacilli</taxon>
        <taxon>Bacillales</taxon>
        <taxon>Bacillaceae</taxon>
        <taxon>Bacillus</taxon>
        <taxon>Bacillus cereus group</taxon>
    </lineage>
</organism>
<keyword evidence="4 5" id="KW-0472">Membrane</keyword>
<protein>
    <submittedName>
        <fullName evidence="6">Flippase</fullName>
    </submittedName>
</protein>
<evidence type="ECO:0000256" key="5">
    <source>
        <dbReference type="SAM" id="Phobius"/>
    </source>
</evidence>
<gene>
    <name evidence="6" type="ORF">COK05_28715</name>
</gene>
<feature type="transmembrane region" description="Helical" evidence="5">
    <location>
        <begin position="330"/>
        <end position="352"/>
    </location>
</feature>
<dbReference type="InterPro" id="IPR002797">
    <property type="entry name" value="Polysacc_synth"/>
</dbReference>
<dbReference type="EMBL" id="NVAP01000075">
    <property type="protein sequence ID" value="PFQ37848.1"/>
    <property type="molecule type" value="Genomic_DNA"/>
</dbReference>
<feature type="transmembrane region" description="Helical" evidence="5">
    <location>
        <begin position="117"/>
        <end position="134"/>
    </location>
</feature>
<dbReference type="AlphaFoldDB" id="A0A2B2L4A9"/>
<dbReference type="GO" id="GO:0016020">
    <property type="term" value="C:membrane"/>
    <property type="evidence" value="ECO:0007669"/>
    <property type="project" value="UniProtKB-SubCell"/>
</dbReference>
<comment type="caution">
    <text evidence="6">The sequence shown here is derived from an EMBL/GenBank/DDBJ whole genome shotgun (WGS) entry which is preliminary data.</text>
</comment>
<evidence type="ECO:0000256" key="3">
    <source>
        <dbReference type="ARBA" id="ARBA00022989"/>
    </source>
</evidence>
<keyword evidence="3 5" id="KW-1133">Transmembrane helix</keyword>
<dbReference type="InterPro" id="IPR052556">
    <property type="entry name" value="PolySynth_Transporter"/>
</dbReference>
<feature type="transmembrane region" description="Helical" evidence="5">
    <location>
        <begin position="251"/>
        <end position="274"/>
    </location>
</feature>
<evidence type="ECO:0000256" key="1">
    <source>
        <dbReference type="ARBA" id="ARBA00004141"/>
    </source>
</evidence>
<feature type="transmembrane region" description="Helical" evidence="5">
    <location>
        <begin position="295"/>
        <end position="318"/>
    </location>
</feature>
<dbReference type="RefSeq" id="WP_098615238.1">
    <property type="nucleotide sequence ID" value="NZ_NUMH01000045.1"/>
</dbReference>
<feature type="transmembrane region" description="Helical" evidence="5">
    <location>
        <begin position="146"/>
        <end position="170"/>
    </location>
</feature>
<feature type="transmembrane region" description="Helical" evidence="5">
    <location>
        <begin position="364"/>
        <end position="384"/>
    </location>
</feature>
<evidence type="ECO:0000256" key="4">
    <source>
        <dbReference type="ARBA" id="ARBA00023136"/>
    </source>
</evidence>
<evidence type="ECO:0000256" key="2">
    <source>
        <dbReference type="ARBA" id="ARBA00022692"/>
    </source>
</evidence>
<feature type="transmembrane region" description="Helical" evidence="5">
    <location>
        <begin position="84"/>
        <end position="111"/>
    </location>
</feature>
<reference evidence="6 7" key="1">
    <citation type="submission" date="2017-09" db="EMBL/GenBank/DDBJ databases">
        <title>Large-scale bioinformatics analysis of Bacillus genomes uncovers conserved roles of natural products in bacterial physiology.</title>
        <authorList>
            <consortium name="Agbiome Team Llc"/>
            <person name="Bleich R.M."/>
            <person name="Grubbs K.J."/>
            <person name="Santa Maria K.C."/>
            <person name="Allen S.E."/>
            <person name="Farag S."/>
            <person name="Shank E.A."/>
            <person name="Bowers A."/>
        </authorList>
    </citation>
    <scope>NUCLEOTIDE SEQUENCE [LARGE SCALE GENOMIC DNA]</scope>
    <source>
        <strain evidence="6 7">AFS070861</strain>
    </source>
</reference>
<dbReference type="PANTHER" id="PTHR43424:SF1">
    <property type="entry name" value="LOCUS PUTATIVE PROTEIN 1-RELATED"/>
    <property type="match status" value="1"/>
</dbReference>
<dbReference type="CDD" id="cd13128">
    <property type="entry name" value="MATE_Wzx_like"/>
    <property type="match status" value="1"/>
</dbReference>
<comment type="subcellular location">
    <subcellularLocation>
        <location evidence="1">Membrane</location>
        <topology evidence="1">Multi-pass membrane protein</topology>
    </subcellularLocation>
</comment>
<feature type="transmembrane region" description="Helical" evidence="5">
    <location>
        <begin position="219"/>
        <end position="239"/>
    </location>
</feature>
<keyword evidence="2 5" id="KW-0812">Transmembrane</keyword>
<proteinExistence type="predicted"/>
<dbReference type="Pfam" id="PF01943">
    <property type="entry name" value="Polysacc_synt"/>
    <property type="match status" value="1"/>
</dbReference>
<evidence type="ECO:0000313" key="6">
    <source>
        <dbReference type="EMBL" id="PFQ37848.1"/>
    </source>
</evidence>